<keyword evidence="5" id="KW-0998">Cell outer membrane</keyword>
<dbReference type="GO" id="GO:0009279">
    <property type="term" value="C:cell outer membrane"/>
    <property type="evidence" value="ECO:0007669"/>
    <property type="project" value="UniProtKB-SubCell"/>
</dbReference>
<dbReference type="Gene3D" id="1.20.1600.10">
    <property type="entry name" value="Outer membrane efflux proteins (OEP)"/>
    <property type="match status" value="1"/>
</dbReference>
<dbReference type="SUPFAM" id="SSF56954">
    <property type="entry name" value="Outer membrane efflux proteins (OEP)"/>
    <property type="match status" value="1"/>
</dbReference>
<organism evidence="6 7">
    <name type="scientific">Spirosoma telluris</name>
    <dbReference type="NCBI Taxonomy" id="2183553"/>
    <lineage>
        <taxon>Bacteria</taxon>
        <taxon>Pseudomonadati</taxon>
        <taxon>Bacteroidota</taxon>
        <taxon>Cytophagia</taxon>
        <taxon>Cytophagales</taxon>
        <taxon>Cytophagaceae</taxon>
        <taxon>Spirosoma</taxon>
    </lineage>
</organism>
<evidence type="ECO:0000256" key="5">
    <source>
        <dbReference type="ARBA" id="ARBA00023237"/>
    </source>
</evidence>
<gene>
    <name evidence="6" type="ORF">HMF3257_02110</name>
</gene>
<evidence type="ECO:0000313" key="7">
    <source>
        <dbReference type="Proteomes" id="UP000249016"/>
    </source>
</evidence>
<keyword evidence="4" id="KW-0472">Membrane</keyword>
<reference evidence="6 7" key="1">
    <citation type="submission" date="2018-06" db="EMBL/GenBank/DDBJ databases">
        <title>Spirosoma sp. HMF3257 Genome sequencing and assembly.</title>
        <authorList>
            <person name="Kang H."/>
            <person name="Cha I."/>
            <person name="Kim H."/>
            <person name="Kang J."/>
            <person name="Joh K."/>
        </authorList>
    </citation>
    <scope>NUCLEOTIDE SEQUENCE [LARGE SCALE GENOMIC DNA]</scope>
    <source>
        <strain evidence="6 7">HMF3257</strain>
    </source>
</reference>
<evidence type="ECO:0000256" key="2">
    <source>
        <dbReference type="ARBA" id="ARBA00022452"/>
    </source>
</evidence>
<sequence length="144" mass="16233">MLAGYTYQRGNLIFPTNNPFVGVNLKWNLQELVSNKQVLTQRNLIRQQALENLLNTQEQVSSDLEKAYRKIGHTKALIEVAQKAVRYRNDELIVQQDRQAAGLNLKTDLLTAQSNLAKAQVDLLSAQLNYQLAILDINILTGSL</sequence>
<proteinExistence type="predicted"/>
<keyword evidence="3" id="KW-0812">Transmembrane</keyword>
<protein>
    <recommendedName>
        <fullName evidence="8">TolC family protein</fullName>
    </recommendedName>
</protein>
<dbReference type="OrthoDB" id="1413034at2"/>
<dbReference type="InterPro" id="IPR051906">
    <property type="entry name" value="TolC-like"/>
</dbReference>
<name>A0A327NGU8_9BACT</name>
<evidence type="ECO:0000256" key="4">
    <source>
        <dbReference type="ARBA" id="ARBA00023136"/>
    </source>
</evidence>
<accession>A0A327NGU8</accession>
<dbReference type="GO" id="GO:1990281">
    <property type="term" value="C:efflux pump complex"/>
    <property type="evidence" value="ECO:0007669"/>
    <property type="project" value="TreeGrafter"/>
</dbReference>
<dbReference type="PANTHER" id="PTHR30026:SF20">
    <property type="entry name" value="OUTER MEMBRANE PROTEIN TOLC"/>
    <property type="match status" value="1"/>
</dbReference>
<comment type="caution">
    <text evidence="6">The sequence shown here is derived from an EMBL/GenBank/DDBJ whole genome shotgun (WGS) entry which is preliminary data.</text>
</comment>
<keyword evidence="2" id="KW-1134">Transmembrane beta strand</keyword>
<evidence type="ECO:0000256" key="3">
    <source>
        <dbReference type="ARBA" id="ARBA00022692"/>
    </source>
</evidence>
<keyword evidence="7" id="KW-1185">Reference proteome</keyword>
<evidence type="ECO:0008006" key="8">
    <source>
        <dbReference type="Google" id="ProtNLM"/>
    </source>
</evidence>
<comment type="subcellular location">
    <subcellularLocation>
        <location evidence="1">Cell outer membrane</location>
    </subcellularLocation>
</comment>
<dbReference type="GO" id="GO:0015288">
    <property type="term" value="F:porin activity"/>
    <property type="evidence" value="ECO:0007669"/>
    <property type="project" value="TreeGrafter"/>
</dbReference>
<dbReference type="EMBL" id="QLII01000001">
    <property type="protein sequence ID" value="RAI73519.1"/>
    <property type="molecule type" value="Genomic_DNA"/>
</dbReference>
<dbReference type="PANTHER" id="PTHR30026">
    <property type="entry name" value="OUTER MEMBRANE PROTEIN TOLC"/>
    <property type="match status" value="1"/>
</dbReference>
<dbReference type="GO" id="GO:0015562">
    <property type="term" value="F:efflux transmembrane transporter activity"/>
    <property type="evidence" value="ECO:0007669"/>
    <property type="project" value="InterPro"/>
</dbReference>
<dbReference type="Proteomes" id="UP000249016">
    <property type="component" value="Unassembled WGS sequence"/>
</dbReference>
<evidence type="ECO:0000313" key="6">
    <source>
        <dbReference type="EMBL" id="RAI73519.1"/>
    </source>
</evidence>
<dbReference type="AlphaFoldDB" id="A0A327NGU8"/>
<evidence type="ECO:0000256" key="1">
    <source>
        <dbReference type="ARBA" id="ARBA00004442"/>
    </source>
</evidence>